<evidence type="ECO:0008006" key="4">
    <source>
        <dbReference type="Google" id="ProtNLM"/>
    </source>
</evidence>
<name>A0ABU0BRY6_9HYPH</name>
<reference evidence="2 3" key="1">
    <citation type="submission" date="2023-07" db="EMBL/GenBank/DDBJ databases">
        <title>Genomic Encyclopedia of Type Strains, Phase IV (KMG-IV): sequencing the most valuable type-strain genomes for metagenomic binning, comparative biology and taxonomic classification.</title>
        <authorList>
            <person name="Goeker M."/>
        </authorList>
    </citation>
    <scope>NUCLEOTIDE SEQUENCE [LARGE SCALE GENOMIC DNA]</scope>
    <source>
        <strain evidence="2 3">DSM 1112</strain>
    </source>
</reference>
<comment type="caution">
    <text evidence="2">The sequence shown here is derived from an EMBL/GenBank/DDBJ whole genome shotgun (WGS) entry which is preliminary data.</text>
</comment>
<evidence type="ECO:0000256" key="1">
    <source>
        <dbReference type="SAM" id="MobiDB-lite"/>
    </source>
</evidence>
<keyword evidence="3" id="KW-1185">Reference proteome</keyword>
<dbReference type="Proteomes" id="UP001230207">
    <property type="component" value="Unassembled WGS sequence"/>
</dbReference>
<gene>
    <name evidence="2" type="ORF">QO002_002393</name>
</gene>
<organism evidence="2 3">
    <name type="scientific">Pararhizobium capsulatum DSM 1112</name>
    <dbReference type="NCBI Taxonomy" id="1121113"/>
    <lineage>
        <taxon>Bacteria</taxon>
        <taxon>Pseudomonadati</taxon>
        <taxon>Pseudomonadota</taxon>
        <taxon>Alphaproteobacteria</taxon>
        <taxon>Hyphomicrobiales</taxon>
        <taxon>Rhizobiaceae</taxon>
        <taxon>Rhizobium/Agrobacterium group</taxon>
        <taxon>Pararhizobium</taxon>
    </lineage>
</organism>
<sequence>MAFVGHRLILSGSLVEVTLAVKQAAEADGSQAILVFDDATGRLVDVDYRGTEADIAERVSQPALSYVGRYRQPPEEPLDTAEPAARPSARGKGRPKMGVVAREVTLLPRQWEWLASQSGGASATLRRLVDNAKRSGNPRQQQRAGQDAAYHFMQAIAGDLPGYEEAIRAVFANDRPGVERCVAAWPHDIRTQAIRLAFQGDASQSDQED</sequence>
<dbReference type="RefSeq" id="WP_307229857.1">
    <property type="nucleotide sequence ID" value="NZ_JAUSVF010000001.1"/>
</dbReference>
<feature type="region of interest" description="Disordered" evidence="1">
    <location>
        <begin position="70"/>
        <end position="97"/>
    </location>
</feature>
<evidence type="ECO:0000313" key="3">
    <source>
        <dbReference type="Proteomes" id="UP001230207"/>
    </source>
</evidence>
<evidence type="ECO:0000313" key="2">
    <source>
        <dbReference type="EMBL" id="MDQ0320255.1"/>
    </source>
</evidence>
<protein>
    <recommendedName>
        <fullName evidence="4">DUF2239 domain-containing protein</fullName>
    </recommendedName>
</protein>
<dbReference type="InterPro" id="IPR018715">
    <property type="entry name" value="DUF2239"/>
</dbReference>
<proteinExistence type="predicted"/>
<dbReference type="EMBL" id="JAUSVF010000001">
    <property type="protein sequence ID" value="MDQ0320255.1"/>
    <property type="molecule type" value="Genomic_DNA"/>
</dbReference>
<dbReference type="Pfam" id="PF09998">
    <property type="entry name" value="DUF2239"/>
    <property type="match status" value="1"/>
</dbReference>
<accession>A0ABU0BRY6</accession>